<feature type="binding site" evidence="7">
    <location>
        <position position="56"/>
    </location>
    <ligand>
        <name>S-adenosyl-L-methionine</name>
        <dbReference type="ChEBI" id="CHEBI:59789"/>
    </ligand>
</feature>
<feature type="binding site" evidence="7">
    <location>
        <position position="83"/>
    </location>
    <ligand>
        <name>S-adenosyl-L-methionine</name>
        <dbReference type="ChEBI" id="CHEBI:59789"/>
    </ligand>
</feature>
<dbReference type="RefSeq" id="WP_283823939.1">
    <property type="nucleotide sequence ID" value="NZ_JASDAY010000046.1"/>
</dbReference>
<evidence type="ECO:0000256" key="6">
    <source>
        <dbReference type="ARBA" id="ARBA00022691"/>
    </source>
</evidence>
<proteinExistence type="inferred from homology"/>
<comment type="function">
    <text evidence="7">Specifically methylates the N4 position of cytidine in position 1402 (C1402) of 16S rRNA.</text>
</comment>
<keyword evidence="5 7" id="KW-0808">Transferase</keyword>
<comment type="caution">
    <text evidence="8">The sequence shown here is derived from an EMBL/GenBank/DDBJ whole genome shotgun (WGS) entry which is preliminary data.</text>
</comment>
<dbReference type="EC" id="2.1.1.199" evidence="7"/>
<evidence type="ECO:0000256" key="1">
    <source>
        <dbReference type="ARBA" id="ARBA00010396"/>
    </source>
</evidence>
<name>A0AAJ1UVQ2_9MOLU</name>
<feature type="binding site" evidence="7">
    <location>
        <position position="104"/>
    </location>
    <ligand>
        <name>S-adenosyl-L-methionine</name>
        <dbReference type="ChEBI" id="CHEBI:59789"/>
    </ligand>
</feature>
<dbReference type="PANTHER" id="PTHR11265:SF0">
    <property type="entry name" value="12S RRNA N4-METHYLCYTIDINE METHYLTRANSFERASE"/>
    <property type="match status" value="1"/>
</dbReference>
<keyword evidence="2 7" id="KW-0963">Cytoplasm</keyword>
<evidence type="ECO:0000256" key="3">
    <source>
        <dbReference type="ARBA" id="ARBA00022552"/>
    </source>
</evidence>
<evidence type="ECO:0000313" key="9">
    <source>
        <dbReference type="Proteomes" id="UP001224428"/>
    </source>
</evidence>
<dbReference type="SUPFAM" id="SSF53335">
    <property type="entry name" value="S-adenosyl-L-methionine-dependent methyltransferases"/>
    <property type="match status" value="1"/>
</dbReference>
<feature type="binding site" evidence="7">
    <location>
        <begin position="36"/>
        <end position="38"/>
    </location>
    <ligand>
        <name>S-adenosyl-L-methionine</name>
        <dbReference type="ChEBI" id="CHEBI:59789"/>
    </ligand>
</feature>
<dbReference type="SUPFAM" id="SSF81799">
    <property type="entry name" value="Putative methyltransferase TM0872, insert domain"/>
    <property type="match status" value="1"/>
</dbReference>
<dbReference type="AlphaFoldDB" id="A0AAJ1UVQ2"/>
<dbReference type="InterPro" id="IPR023397">
    <property type="entry name" value="SAM-dep_MeTrfase_MraW_recog"/>
</dbReference>
<dbReference type="InterPro" id="IPR029063">
    <property type="entry name" value="SAM-dependent_MTases_sf"/>
</dbReference>
<dbReference type="InterPro" id="IPR002903">
    <property type="entry name" value="RsmH"/>
</dbReference>
<dbReference type="PANTHER" id="PTHR11265">
    <property type="entry name" value="S-ADENOSYL-METHYLTRANSFERASE MRAW"/>
    <property type="match status" value="1"/>
</dbReference>
<dbReference type="GO" id="GO:0005737">
    <property type="term" value="C:cytoplasm"/>
    <property type="evidence" value="ECO:0007669"/>
    <property type="project" value="UniProtKB-SubCell"/>
</dbReference>
<dbReference type="GO" id="GO:0071424">
    <property type="term" value="F:rRNA (cytosine-N4-)-methyltransferase activity"/>
    <property type="evidence" value="ECO:0007669"/>
    <property type="project" value="UniProtKB-UniRule"/>
</dbReference>
<accession>A0AAJ1UVQ2</accession>
<evidence type="ECO:0000256" key="4">
    <source>
        <dbReference type="ARBA" id="ARBA00022603"/>
    </source>
</evidence>
<evidence type="ECO:0000313" key="8">
    <source>
        <dbReference type="EMBL" id="MDJ1645779.1"/>
    </source>
</evidence>
<organism evidence="8 9">
    <name type="scientific">Mycoplasma phocimorsus</name>
    <dbReference type="NCBI Taxonomy" id="3045839"/>
    <lineage>
        <taxon>Bacteria</taxon>
        <taxon>Bacillati</taxon>
        <taxon>Mycoplasmatota</taxon>
        <taxon>Mollicutes</taxon>
        <taxon>Mycoplasmataceae</taxon>
        <taxon>Mycoplasma</taxon>
    </lineage>
</organism>
<feature type="binding site" evidence="7">
    <location>
        <position position="111"/>
    </location>
    <ligand>
        <name>S-adenosyl-L-methionine</name>
        <dbReference type="ChEBI" id="CHEBI:59789"/>
    </ligand>
</feature>
<protein>
    <recommendedName>
        <fullName evidence="7">Ribosomal RNA small subunit methyltransferase H</fullName>
        <ecNumber evidence="7">2.1.1.199</ecNumber>
    </recommendedName>
    <alternativeName>
        <fullName evidence="7">16S rRNA m(4)C1402 methyltransferase</fullName>
    </alternativeName>
    <alternativeName>
        <fullName evidence="7">rRNA (cytosine-N(4)-)-methyltransferase RsmH</fullName>
    </alternativeName>
</protein>
<keyword evidence="3 7" id="KW-0698">rRNA processing</keyword>
<comment type="similarity">
    <text evidence="1 7">Belongs to the methyltransferase superfamily. RsmH family.</text>
</comment>
<keyword evidence="4 7" id="KW-0489">Methyltransferase</keyword>
<comment type="catalytic activity">
    <reaction evidence="7">
        <text>cytidine(1402) in 16S rRNA + S-adenosyl-L-methionine = N(4)-methylcytidine(1402) in 16S rRNA + S-adenosyl-L-homocysteine + H(+)</text>
        <dbReference type="Rhea" id="RHEA:42928"/>
        <dbReference type="Rhea" id="RHEA-COMP:10286"/>
        <dbReference type="Rhea" id="RHEA-COMP:10287"/>
        <dbReference type="ChEBI" id="CHEBI:15378"/>
        <dbReference type="ChEBI" id="CHEBI:57856"/>
        <dbReference type="ChEBI" id="CHEBI:59789"/>
        <dbReference type="ChEBI" id="CHEBI:74506"/>
        <dbReference type="ChEBI" id="CHEBI:82748"/>
        <dbReference type="EC" id="2.1.1.199"/>
    </reaction>
</comment>
<keyword evidence="9" id="KW-1185">Reference proteome</keyword>
<dbReference type="GO" id="GO:0070475">
    <property type="term" value="P:rRNA base methylation"/>
    <property type="evidence" value="ECO:0007669"/>
    <property type="project" value="UniProtKB-UniRule"/>
</dbReference>
<dbReference type="PIRSF" id="PIRSF004486">
    <property type="entry name" value="MraW"/>
    <property type="match status" value="1"/>
</dbReference>
<sequence length="304" mass="35069">METNKQKHIPVMLQEVISNLNINENDTIVDLTIGYGGHSSVILSTLKSSGRLVGFDKDSYAIKKSSERLSQISQNFKLFKSDFSNFDVYLKENEIFKVDGILVDLGISSVQIDTPERGFSYNKDSRLDMRMDQNQTLDAWKVINEYALEDLIRIFDMYGQVKLSKRIAQHIIKNRPINSTLQLVEVIKSGYPAALNRQKNMAKPIFQAIRIEVNNEFDSIKIMLNKALEFLKKGSKLLIITFHSLEDKIVKQFYKSLIKTSDPKLPIMIKQIYKTKTINPSHEEIFFNKRARSAKLRILEKIDD</sequence>
<dbReference type="NCBIfam" id="TIGR00006">
    <property type="entry name" value="16S rRNA (cytosine(1402)-N(4))-methyltransferase RsmH"/>
    <property type="match status" value="1"/>
</dbReference>
<gene>
    <name evidence="7 8" type="primary">rsmH</name>
    <name evidence="8" type="ORF">QLQ80_01590</name>
</gene>
<dbReference type="HAMAP" id="MF_01007">
    <property type="entry name" value="16SrRNA_methyltr_H"/>
    <property type="match status" value="1"/>
</dbReference>
<dbReference type="Pfam" id="PF01795">
    <property type="entry name" value="Methyltransf_5"/>
    <property type="match status" value="1"/>
</dbReference>
<dbReference type="EMBL" id="JASDDP010000015">
    <property type="protein sequence ID" value="MDJ1645779.1"/>
    <property type="molecule type" value="Genomic_DNA"/>
</dbReference>
<comment type="subcellular location">
    <subcellularLocation>
        <location evidence="7">Cytoplasm</location>
    </subcellularLocation>
</comment>
<dbReference type="Gene3D" id="1.10.150.170">
    <property type="entry name" value="Putative methyltransferase TM0872, insert domain"/>
    <property type="match status" value="1"/>
</dbReference>
<evidence type="ECO:0000256" key="7">
    <source>
        <dbReference type="HAMAP-Rule" id="MF_01007"/>
    </source>
</evidence>
<dbReference type="Proteomes" id="UP001224428">
    <property type="component" value="Unassembled WGS sequence"/>
</dbReference>
<evidence type="ECO:0000256" key="5">
    <source>
        <dbReference type="ARBA" id="ARBA00022679"/>
    </source>
</evidence>
<reference evidence="8" key="1">
    <citation type="submission" date="2023-05" db="EMBL/GenBank/DDBJ databases">
        <title>Mycoplasma phocimorsus sp. nov., isolated from Scandinavian patients with seal finger or septic arthritis after contact with seals.</title>
        <authorList>
            <person name="Skafte-Holm A."/>
            <person name="Pedersen T.R."/>
            <person name="Froelund M."/>
            <person name="Stegger M."/>
            <person name="Qvortrup K."/>
            <person name="Michaels D.L."/>
            <person name="Brown D.R."/>
            <person name="Jensen J.S."/>
        </authorList>
    </citation>
    <scope>NUCLEOTIDE SEQUENCE</scope>
    <source>
        <strain evidence="8">M5725</strain>
    </source>
</reference>
<dbReference type="Gene3D" id="3.40.50.150">
    <property type="entry name" value="Vaccinia Virus protein VP39"/>
    <property type="match status" value="1"/>
</dbReference>
<evidence type="ECO:0000256" key="2">
    <source>
        <dbReference type="ARBA" id="ARBA00022490"/>
    </source>
</evidence>
<keyword evidence="6 7" id="KW-0949">S-adenosyl-L-methionine</keyword>